<keyword evidence="4" id="KW-0175">Coiled coil</keyword>
<dbReference type="Pfam" id="PF05130">
    <property type="entry name" value="FlgN"/>
    <property type="match status" value="1"/>
</dbReference>
<dbReference type="InterPro" id="IPR007809">
    <property type="entry name" value="FlgN-like"/>
</dbReference>
<keyword evidence="3" id="KW-1005">Bacterial flagellum biogenesis</keyword>
<proteinExistence type="inferred from homology"/>
<keyword evidence="5" id="KW-0969">Cilium</keyword>
<sequence>MPPNDSQVPSRVCQLLEKKIEKLGAMLALAEKQKEAMAQKNWQRLGQVVEQRMQYTTEVDALDKRLADVLGGQQGNQGTHLNLFRSKPIRSLLAQLRDILRQLSDLEAKSMSGLEEQLESVQAQLKQIRKTRVGVLSYAPKKSPAARFVDLQG</sequence>
<organism evidence="5 6">
    <name type="scientific">Tectimicrobiota bacterium</name>
    <dbReference type="NCBI Taxonomy" id="2528274"/>
    <lineage>
        <taxon>Bacteria</taxon>
        <taxon>Pseudomonadati</taxon>
        <taxon>Nitrospinota/Tectimicrobiota group</taxon>
        <taxon>Candidatus Tectimicrobiota</taxon>
    </lineage>
</organism>
<accession>A0A932GNW1</accession>
<comment type="caution">
    <text evidence="5">The sequence shown here is derived from an EMBL/GenBank/DDBJ whole genome shotgun (WGS) entry which is preliminary data.</text>
</comment>
<evidence type="ECO:0000256" key="2">
    <source>
        <dbReference type="ARBA" id="ARBA00007703"/>
    </source>
</evidence>
<evidence type="ECO:0000256" key="1">
    <source>
        <dbReference type="ARBA" id="ARBA00002397"/>
    </source>
</evidence>
<name>A0A932GNW1_UNCTE</name>
<evidence type="ECO:0000256" key="4">
    <source>
        <dbReference type="SAM" id="Coils"/>
    </source>
</evidence>
<dbReference type="EMBL" id="JACPSX010000076">
    <property type="protein sequence ID" value="MBI3014280.1"/>
    <property type="molecule type" value="Genomic_DNA"/>
</dbReference>
<keyword evidence="5" id="KW-0282">Flagellum</keyword>
<protein>
    <submittedName>
        <fullName evidence="5">Flagellar export chaperone FlgN</fullName>
    </submittedName>
</protein>
<feature type="coiled-coil region" evidence="4">
    <location>
        <begin position="13"/>
        <end position="40"/>
    </location>
</feature>
<comment type="similarity">
    <text evidence="2">Belongs to the FlgN family.</text>
</comment>
<evidence type="ECO:0000313" key="6">
    <source>
        <dbReference type="Proteomes" id="UP000741360"/>
    </source>
</evidence>
<dbReference type="InterPro" id="IPR036679">
    <property type="entry name" value="FlgN-like_sf"/>
</dbReference>
<dbReference type="SUPFAM" id="SSF140566">
    <property type="entry name" value="FlgN-like"/>
    <property type="match status" value="1"/>
</dbReference>
<comment type="function">
    <text evidence="1">Required for the efficient initiation of filament assembly.</text>
</comment>
<keyword evidence="5" id="KW-0966">Cell projection</keyword>
<dbReference type="AlphaFoldDB" id="A0A932GNW1"/>
<evidence type="ECO:0000256" key="3">
    <source>
        <dbReference type="ARBA" id="ARBA00022795"/>
    </source>
</evidence>
<dbReference type="GO" id="GO:0044780">
    <property type="term" value="P:bacterial-type flagellum assembly"/>
    <property type="evidence" value="ECO:0007669"/>
    <property type="project" value="InterPro"/>
</dbReference>
<feature type="coiled-coil region" evidence="4">
    <location>
        <begin position="89"/>
        <end position="131"/>
    </location>
</feature>
<dbReference type="Gene3D" id="1.20.58.300">
    <property type="entry name" value="FlgN-like"/>
    <property type="match status" value="1"/>
</dbReference>
<dbReference type="Proteomes" id="UP000741360">
    <property type="component" value="Unassembled WGS sequence"/>
</dbReference>
<gene>
    <name evidence="5" type="primary">flgN</name>
    <name evidence="5" type="ORF">HYY65_04250</name>
</gene>
<evidence type="ECO:0000313" key="5">
    <source>
        <dbReference type="EMBL" id="MBI3014280.1"/>
    </source>
</evidence>
<reference evidence="5" key="1">
    <citation type="submission" date="2020-07" db="EMBL/GenBank/DDBJ databases">
        <title>Huge and variable diversity of episymbiotic CPR bacteria and DPANN archaea in groundwater ecosystems.</title>
        <authorList>
            <person name="He C.Y."/>
            <person name="Keren R."/>
            <person name="Whittaker M."/>
            <person name="Farag I.F."/>
            <person name="Doudna J."/>
            <person name="Cate J.H.D."/>
            <person name="Banfield J.F."/>
        </authorList>
    </citation>
    <scope>NUCLEOTIDE SEQUENCE</scope>
    <source>
        <strain evidence="5">NC_groundwater_717_Ag_S-0.2um_59_8</strain>
    </source>
</reference>